<reference evidence="1" key="1">
    <citation type="submission" date="2018-01" db="EMBL/GenBank/DDBJ databases">
        <title>Quaranfil virus originated in Egypt, an Orthomyxovirus confirmed in an old tick isolate In India, warrant an urgent need to know its relevance for human and animal.</title>
        <authorList>
            <person name="Yadav P.D."/>
        </authorList>
    </citation>
    <scope>NUCLEOTIDE SEQUENCE</scope>
    <source>
        <strain evidence="1">83939-2</strain>
    </source>
</reference>
<gene>
    <name evidence="1" type="primary">PB2</name>
</gene>
<organism evidence="1">
    <name type="scientific">Quaranjavirus quaranfilense</name>
    <dbReference type="NCBI Taxonomy" id="688436"/>
    <lineage>
        <taxon>Viruses</taxon>
        <taxon>Riboviria</taxon>
        <taxon>Orthornavirae</taxon>
        <taxon>Negarnaviricota</taxon>
        <taxon>Polyploviricotina</taxon>
        <taxon>Insthoviricetes</taxon>
        <taxon>Articulavirales</taxon>
        <taxon>Orthomyxoviridae</taxon>
        <taxon>Quaranjavirus</taxon>
    </lineage>
</organism>
<name>A0A3Q8GXM2_9ORTO</name>
<proteinExistence type="predicted"/>
<sequence length="783" mass="90774">MAAAPESLQARKTRLLSVVRKIKSVALDPLADQVFGLLRSNPVCNKRVLTKYARVVKDPDPIATTQLLMGQKYPILAKEKYLHYFTPEERAANFAEEEDCRRPGWKRCTRKALNLWLDKEIEPNDETKQVIKVLYENSFDLVRDYLSHSWDRAIIRYGIVPKERQVVATRKVLVDVPKGYRQKSVVEIIQPGFNLNQPEVKIYVEKIMEKIGHKMVLGMSIVDQARVLLNSLDPKMRMLPVAVTLHDNLAQHSISYYGNNWMVHHLPGRVYDTPGDTNDLREACSLIMREVLKVKPEKRRDHLLHLRKGPQGLLEVLQETKENYPVKVIKSLLGLPCSKSHDYFGTQMIIETAVEESRLVTSGGGVSWREYTGVERIHFRHGDVRGWYTHDGPLIREIVFSRTERKTFTKLLVNIANYIHYDWAARPAKTAKEMRRLTMEEIMLSPWSFLGTTRGIWQEFWARLDSSYFPTSEEIRNYLQMGDGEIKIRCVLETEVPGDTSVYYRVTDEGALIEVGGSSRIPKIESLPKRGSKTLDGTWNSNDMTFIPILHPTVCLPRTIEFHYSRPDLLSDIQCFNFSNYNQHCPYLLPSNERASFCNTARMMLYGASTQVRRWPKVYLAYLYCFAGFHETPTVSKLHRTRFLTYDEIDLYAQRGVFKHNPENNTWLIFNKEWVGLNDQFQFPGLLVSSALLGYRLENVTQAGKRRREDDLMDLKEGMKELESKMDGSSVYVRVAQGIQLLVRDRTAGEKKRITMKRGMERINEDRTRDIIWSAPRKIIKRK</sequence>
<evidence type="ECO:0000313" key="1">
    <source>
        <dbReference type="EMBL" id="AXL67891.1"/>
    </source>
</evidence>
<dbReference type="EMBL" id="MG770335">
    <property type="protein sequence ID" value="AXL67891.1"/>
    <property type="molecule type" value="Genomic_RNA"/>
</dbReference>
<accession>A0A3Q8GXM2</accession>
<protein>
    <submittedName>
        <fullName evidence="1">Polymerase PB2</fullName>
    </submittedName>
</protein>